<evidence type="ECO:0000259" key="1">
    <source>
        <dbReference type="PROSITE" id="PS50234"/>
    </source>
</evidence>
<dbReference type="InterPro" id="IPR036465">
    <property type="entry name" value="vWFA_dom_sf"/>
</dbReference>
<evidence type="ECO:0000313" key="3">
    <source>
        <dbReference type="Proteomes" id="UP001304298"/>
    </source>
</evidence>
<sequence length="1113" mass="118006">MAITEVRIHPAIGVARVGNSDTEFFVGPERRWDRSAPPGGYKDPQCRIKRQAARFRIFGYDNGVPTELTAADATIEWTVRLVNRKADADSYDVAGPRNSAVTGAARQKLVIDPGARTLTGPDQRQVFDTGTFEVPGNAAVTVPLGEVRTDDDGHLLVLGGFGKSGSPSNAGLQHFADNSGWYDDTADGPVTATVEIGGQTFTAAGAWVIVGPPKFAPPIDNTIRLWDAVYDAHVQAGHLSLPPSPSYTDDIFPVLQSAVDTAAVNSDAKGHHGFSHPVAGAQWVADRLTTPPGPAHMPRLYSMSNNGSWDQNLTGSQIALVQKWAAGTVTADWNPAWGQSPPPDAVVTPGGLDKAALENCVGGAFFPGIEGGIVLADTSKYLPVVTTDGVPSFRLDHAKVAAGDITAQMAVPWQTDFYACSTYWWPVPRPNQVDVAGQGSKDWARSVAGTADFVAGKWAKMGFVTRQGATLVETDRCDSADTTVNLVTPSLVFRDVPQGPNGTTRKAARAVVFEVQSATAVTLTFTAGPADPSLSRYTPTPVSVPPTGGAITTVRLWIVYAAPNTAHSVTDSLTASCAETGQTWTIPITANSVPRKTVAAALVLDKSGSMGEDRGDGLGSKAQSLREAASTFLDVMLPGDSLSLTAFDDNAVVVKGLTTLGAVDDPFDTTRSDLRTALYGPGLDPGGNTSIGDGIFTGRGTLSAAGTQVRSLVVLTDGVENRSRWISDVAAAIDETTYSIGLGTSANTSAAALETISGNHGGYLRLTGSALGGDNQFLLKKFFLQILAGVSNAEVVLDPAGYVGYRQAVRVQFSVCDADNLVDVVLTAEDRRGLTFLLETPYGRLIDPVLARSLGGSFVVTDQVSYYRVPMPLLVDPGRPSHEGSWNAVLVYDRRRGPDDHEQGRVPPQRYSVLVHAWSDVSFTASVRQSSHEPGATVTVVAALADSGIPVTADATVWAEVTRPGGGRSTLQLVPGDDEFTGSFVATTIGDHEIRVRAAGRTGRGNTYTRERTLWAGVWRGGDTPPPGGPGDVGGALAEHDRRWCALLRCVLLTLSGNDRLMERWREYGLDPKDFLKCVEFLRQGAVPDRGAGTPDEVRRLVAELRRTVGDDQ</sequence>
<dbReference type="RefSeq" id="WP_323327573.1">
    <property type="nucleotide sequence ID" value="NZ_JAYFSI010000002.1"/>
</dbReference>
<dbReference type="InterPro" id="IPR041173">
    <property type="entry name" value="LodA_C"/>
</dbReference>
<dbReference type="Pfam" id="PF17990">
    <property type="entry name" value="LodA_N"/>
    <property type="match status" value="1"/>
</dbReference>
<dbReference type="Pfam" id="PF18417">
    <property type="entry name" value="LodA_C"/>
    <property type="match status" value="1"/>
</dbReference>
<dbReference type="PROSITE" id="PS01273">
    <property type="entry name" value="COA_TRANSF_1"/>
    <property type="match status" value="1"/>
</dbReference>
<dbReference type="InterPro" id="IPR004163">
    <property type="entry name" value="CoA_transf_BS"/>
</dbReference>
<comment type="caution">
    <text evidence="2">The sequence shown here is derived from an EMBL/GenBank/DDBJ whole genome shotgun (WGS) entry which is preliminary data.</text>
</comment>
<reference evidence="2 3" key="1">
    <citation type="submission" date="2023-12" db="EMBL/GenBank/DDBJ databases">
        <title>Amycolatopsis sp. V23-08.</title>
        <authorList>
            <person name="Somphong A."/>
        </authorList>
    </citation>
    <scope>NUCLEOTIDE SEQUENCE [LARGE SCALE GENOMIC DNA]</scope>
    <source>
        <strain evidence="2 3">V23-08</strain>
    </source>
</reference>
<dbReference type="InterPro" id="IPR002035">
    <property type="entry name" value="VWF_A"/>
</dbReference>
<protein>
    <submittedName>
        <fullName evidence="2">LodA/GoxA family CTQ-dependent oxidase</fullName>
    </submittedName>
</protein>
<dbReference type="PROSITE" id="PS50234">
    <property type="entry name" value="VWFA"/>
    <property type="match status" value="1"/>
</dbReference>
<feature type="domain" description="VWFA" evidence="1">
    <location>
        <begin position="599"/>
        <end position="787"/>
    </location>
</feature>
<dbReference type="InterPro" id="IPR041168">
    <property type="entry name" value="LodA_N"/>
</dbReference>
<proteinExistence type="predicted"/>
<keyword evidence="3" id="KW-1185">Reference proteome</keyword>
<accession>A0ABU5R449</accession>
<dbReference type="SUPFAM" id="SSF53300">
    <property type="entry name" value="vWA-like"/>
    <property type="match status" value="1"/>
</dbReference>
<organism evidence="2 3">
    <name type="scientific">Amycolatopsis heterodermiae</name>
    <dbReference type="NCBI Taxonomy" id="3110235"/>
    <lineage>
        <taxon>Bacteria</taxon>
        <taxon>Bacillati</taxon>
        <taxon>Actinomycetota</taxon>
        <taxon>Actinomycetes</taxon>
        <taxon>Pseudonocardiales</taxon>
        <taxon>Pseudonocardiaceae</taxon>
        <taxon>Amycolatopsis</taxon>
    </lineage>
</organism>
<dbReference type="Proteomes" id="UP001304298">
    <property type="component" value="Unassembled WGS sequence"/>
</dbReference>
<evidence type="ECO:0000313" key="2">
    <source>
        <dbReference type="EMBL" id="MEA5360967.1"/>
    </source>
</evidence>
<dbReference type="SMART" id="SM00327">
    <property type="entry name" value="VWA"/>
    <property type="match status" value="1"/>
</dbReference>
<dbReference type="EMBL" id="JAYFSI010000002">
    <property type="protein sequence ID" value="MEA5360967.1"/>
    <property type="molecule type" value="Genomic_DNA"/>
</dbReference>
<dbReference type="Gene3D" id="3.40.50.410">
    <property type="entry name" value="von Willebrand factor, type A domain"/>
    <property type="match status" value="1"/>
</dbReference>
<gene>
    <name evidence="2" type="ORF">VA596_15575</name>
</gene>
<dbReference type="Pfam" id="PF13519">
    <property type="entry name" value="VWA_2"/>
    <property type="match status" value="1"/>
</dbReference>
<dbReference type="CDD" id="cd00198">
    <property type="entry name" value="vWFA"/>
    <property type="match status" value="1"/>
</dbReference>
<name>A0ABU5R449_9PSEU</name>